<dbReference type="AlphaFoldDB" id="A0AA37TFY9"/>
<comment type="caution">
    <text evidence="1">The sequence shown here is derived from an EMBL/GenBank/DDBJ whole genome shotgun (WGS) entry which is preliminary data.</text>
</comment>
<dbReference type="Proteomes" id="UP001157440">
    <property type="component" value="Unassembled WGS sequence"/>
</dbReference>
<sequence>MRFAVSKVQGLVSGSASRRLSGPRRAAVGLALSILGLAGLAFPAAAQTLASLPSEAGAKVQGDARPIAAWVTFCQSYAAECAVDRTEPSRISLTPATWATIVSVNRRVNKAVEPMTDQDHLHVADRWDLAEDGIGDCEDFQLLKRHMLAEAGLPRRAMRMTVVIDEKGEGHAVLTLVTDRGDLVLDNKTNAILPWHRTGYVFIKRESQDAVSWVSLGGVTSPVTTANR</sequence>
<dbReference type="PANTHER" id="PTHR39327">
    <property type="match status" value="1"/>
</dbReference>
<evidence type="ECO:0000313" key="1">
    <source>
        <dbReference type="EMBL" id="GLS73184.1"/>
    </source>
</evidence>
<dbReference type="PANTHER" id="PTHR39327:SF1">
    <property type="entry name" value="BLR5470 PROTEIN"/>
    <property type="match status" value="1"/>
</dbReference>
<name>A0AA37TFY9_9HYPH</name>
<accession>A0AA37TFY9</accession>
<evidence type="ECO:0008006" key="3">
    <source>
        <dbReference type="Google" id="ProtNLM"/>
    </source>
</evidence>
<dbReference type="InterPro" id="IPR010319">
    <property type="entry name" value="Transglutaminase-like_Cys_pept"/>
</dbReference>
<dbReference type="Gene3D" id="3.10.620.30">
    <property type="match status" value="1"/>
</dbReference>
<keyword evidence="2" id="KW-1185">Reference proteome</keyword>
<reference evidence="2" key="1">
    <citation type="journal article" date="2019" name="Int. J. Syst. Evol. Microbiol.">
        <title>The Global Catalogue of Microorganisms (GCM) 10K type strain sequencing project: providing services to taxonomists for standard genome sequencing and annotation.</title>
        <authorList>
            <consortium name="The Broad Institute Genomics Platform"/>
            <consortium name="The Broad Institute Genome Sequencing Center for Infectious Disease"/>
            <person name="Wu L."/>
            <person name="Ma J."/>
        </authorList>
    </citation>
    <scope>NUCLEOTIDE SEQUENCE [LARGE SCALE GENOMIC DNA]</scope>
    <source>
        <strain evidence="2">NBRC 103632</strain>
    </source>
</reference>
<gene>
    <name evidence="1" type="ORF">GCM10007890_51990</name>
</gene>
<organism evidence="1 2">
    <name type="scientific">Methylobacterium tardum</name>
    <dbReference type="NCBI Taxonomy" id="374432"/>
    <lineage>
        <taxon>Bacteria</taxon>
        <taxon>Pseudomonadati</taxon>
        <taxon>Pseudomonadota</taxon>
        <taxon>Alphaproteobacteria</taxon>
        <taxon>Hyphomicrobiales</taxon>
        <taxon>Methylobacteriaceae</taxon>
        <taxon>Methylobacterium</taxon>
    </lineage>
</organism>
<evidence type="ECO:0000313" key="2">
    <source>
        <dbReference type="Proteomes" id="UP001157440"/>
    </source>
</evidence>
<dbReference type="Pfam" id="PF06035">
    <property type="entry name" value="Peptidase_C93"/>
    <property type="match status" value="1"/>
</dbReference>
<protein>
    <recommendedName>
        <fullName evidence="3">Transglutaminase</fullName>
    </recommendedName>
</protein>
<dbReference type="RefSeq" id="WP_238196302.1">
    <property type="nucleotide sequence ID" value="NZ_BPQZ01000009.1"/>
</dbReference>
<proteinExistence type="predicted"/>
<dbReference type="EMBL" id="BSPL01000024">
    <property type="protein sequence ID" value="GLS73184.1"/>
    <property type="molecule type" value="Genomic_DNA"/>
</dbReference>